<evidence type="ECO:0000313" key="9">
    <source>
        <dbReference type="EMBL" id="GBE61204.1"/>
    </source>
</evidence>
<comment type="subcellular location">
    <subcellularLocation>
        <location evidence="1">Cell membrane</location>
    </subcellularLocation>
    <subcellularLocation>
        <location evidence="2">Cell surface</location>
    </subcellularLocation>
</comment>
<dbReference type="Gene3D" id="2.60.40.2860">
    <property type="match status" value="1"/>
</dbReference>
<dbReference type="PROSITE" id="PS51701">
    <property type="entry name" value="6_CYS"/>
    <property type="match status" value="1"/>
</dbReference>
<evidence type="ECO:0000256" key="2">
    <source>
        <dbReference type="ARBA" id="ARBA00004241"/>
    </source>
</evidence>
<keyword evidence="10" id="KW-1185">Reference proteome</keyword>
<keyword evidence="3" id="KW-1003">Cell membrane</keyword>
<protein>
    <recommendedName>
        <fullName evidence="8">6-Cys domain-containing protein</fullName>
    </recommendedName>
</protein>
<dbReference type="GO" id="GO:0005886">
    <property type="term" value="C:plasma membrane"/>
    <property type="evidence" value="ECO:0007669"/>
    <property type="project" value="UniProtKB-SubCell"/>
</dbReference>
<dbReference type="OrthoDB" id="365660at2759"/>
<dbReference type="EMBL" id="BDSA01000003">
    <property type="protein sequence ID" value="GBE61204.1"/>
    <property type="molecule type" value="Genomic_DNA"/>
</dbReference>
<evidence type="ECO:0000256" key="6">
    <source>
        <dbReference type="ARBA" id="ARBA00023157"/>
    </source>
</evidence>
<dbReference type="InterPro" id="IPR010884">
    <property type="entry name" value="6_CYS_dom"/>
</dbReference>
<evidence type="ECO:0000256" key="5">
    <source>
        <dbReference type="ARBA" id="ARBA00023136"/>
    </source>
</evidence>
<evidence type="ECO:0000256" key="3">
    <source>
        <dbReference type="ARBA" id="ARBA00022475"/>
    </source>
</evidence>
<comment type="caution">
    <text evidence="9">The sequence shown here is derived from an EMBL/GenBank/DDBJ whole genome shotgun (WGS) entry which is preliminary data.</text>
</comment>
<evidence type="ECO:0000256" key="1">
    <source>
        <dbReference type="ARBA" id="ARBA00004236"/>
    </source>
</evidence>
<dbReference type="GO" id="GO:0009986">
    <property type="term" value="C:cell surface"/>
    <property type="evidence" value="ECO:0007669"/>
    <property type="project" value="UniProtKB-SubCell"/>
</dbReference>
<evidence type="ECO:0000256" key="7">
    <source>
        <dbReference type="ARBA" id="ARBA00023180"/>
    </source>
</evidence>
<name>A0A2H6KDZ8_9APIC</name>
<dbReference type="VEuPathDB" id="PiroplasmaDB:BOVATA_026970"/>
<evidence type="ECO:0000313" key="10">
    <source>
        <dbReference type="Proteomes" id="UP000236319"/>
    </source>
</evidence>
<keyword evidence="6" id="KW-1015">Disulfide bond</keyword>
<dbReference type="RefSeq" id="XP_028867447.1">
    <property type="nucleotide sequence ID" value="XM_029011614.1"/>
</dbReference>
<evidence type="ECO:0000256" key="4">
    <source>
        <dbReference type="ARBA" id="ARBA00022729"/>
    </source>
</evidence>
<accession>A0A2H6KDZ8</accession>
<keyword evidence="7" id="KW-0325">Glycoprotein</keyword>
<reference evidence="9 10" key="1">
    <citation type="journal article" date="2017" name="BMC Genomics">
        <title>Whole-genome assembly of Babesia ovata and comparative genomics between closely related pathogens.</title>
        <authorList>
            <person name="Yamagishi J."/>
            <person name="Asada M."/>
            <person name="Hakimi H."/>
            <person name="Tanaka T.Q."/>
            <person name="Sugimoto C."/>
            <person name="Kawazu S."/>
        </authorList>
    </citation>
    <scope>NUCLEOTIDE SEQUENCE [LARGE SCALE GENOMIC DNA]</scope>
    <source>
        <strain evidence="9 10">Miyake</strain>
    </source>
</reference>
<keyword evidence="5" id="KW-0472">Membrane</keyword>
<dbReference type="Proteomes" id="UP000236319">
    <property type="component" value="Unassembled WGS sequence"/>
</dbReference>
<feature type="domain" description="6-Cys" evidence="8">
    <location>
        <begin position="771"/>
        <end position="901"/>
    </location>
</feature>
<dbReference type="AlphaFoldDB" id="A0A2H6KDZ8"/>
<proteinExistence type="predicted"/>
<sequence>MICPRRVNDTEYVWHPQPNSGDQSDINTYVYGNGKLISVHVSDVVRSESSSPLIRFESNASQTTLKFNFPIDDIYAIADHRLIFICGPRNLVLSDALQRRLYRIDGYGQLQALPWDSSTPLSQEIKKLGKGLGAFYLNRGLLHLPLHGCGSRPSPLFNGETAVTVDAITGVRSCVANPMSTLRIAFLCEGRVEPDDCMRSLLYTNGEVAYAPSPYYYWNFENYRPWVIAKYFNDLALPPINGECRCVDSETGQVKAKIEIRSETEYICDITSNIFRNKVRPIRGPWCSVVLHPGSTLTIKFPIESVYKESTDDVFPTVPFSQLPSIYEYETDFSPKDLNTLWQLRTLDEIDVCSEISYERVLAGDSLELDATQMFRGEVTLKYHPDKPLALRQGHNSFFYHWTLKSRNENVPDWILAIVNVSFAFTHRYGIIGCDRRTPSVFDQYASRNYCSNKRMGNGIGDTYECSLHIVRDDRQAGIYCGPDEELSPNNCDSAGYDLQSNRVTPYPASMRKAASHPIRGFQVFDFVFRNDIPLSYACICVDKRGYEKSRLILESNRQDRYAYTVRREAAFRTLLPYILLPWREAGMSSEWLTSPKSLILHNIYPKSVVLHAGTTLSMTCVFDPDVQNAANNGYITTTWLPMQPEVFYYAVNETTHGRELVRKRYSDAIATTPGDLEIRYQDIGRRPWYHILMMKSSRGAILISKDPQNTKYLSMAYVCGKAPEPSDLSINTGDASTSDLCRQQFFNATVSSARYTWHVVEVAVKTTDPYMQGCGVTYESTDLFKPETPQLYDSDGQPQFGCRIDLQDAKEAAFYCPAPYLLDPPNCLNHVYVGGIVKNTRDISESLVASRSNHFVILSFDGSLVGTGETLGQTPPLECRCVTTKGVILSTIQIENYYSK</sequence>
<gene>
    <name evidence="9" type="ORF">BOVATA_026970</name>
</gene>
<evidence type="ECO:0000259" key="8">
    <source>
        <dbReference type="PROSITE" id="PS51701"/>
    </source>
</evidence>
<dbReference type="InterPro" id="IPR038160">
    <property type="entry name" value="6_CYS_dom_sf"/>
</dbReference>
<keyword evidence="4" id="KW-0732">Signal</keyword>
<organism evidence="9 10">
    <name type="scientific">Babesia ovata</name>
    <dbReference type="NCBI Taxonomy" id="189622"/>
    <lineage>
        <taxon>Eukaryota</taxon>
        <taxon>Sar</taxon>
        <taxon>Alveolata</taxon>
        <taxon>Apicomplexa</taxon>
        <taxon>Aconoidasida</taxon>
        <taxon>Piroplasmida</taxon>
        <taxon>Babesiidae</taxon>
        <taxon>Babesia</taxon>
    </lineage>
</organism>
<dbReference type="GeneID" id="39874974"/>